<reference evidence="2 3" key="2">
    <citation type="submission" date="2016-01" db="EMBL/GenBank/DDBJ databases">
        <title>Microcella alkaliphila JAM AC0309 whole genome shotgun sequence.</title>
        <authorList>
            <person name="Kurata A."/>
            <person name="Hirose Y."/>
            <person name="Kishimoto N."/>
            <person name="Kobayashi T."/>
        </authorList>
    </citation>
    <scope>NUCLEOTIDE SEQUENCE [LARGE SCALE GENOMIC DNA]</scope>
    <source>
        <strain evidence="2 3">JAM AC0309</strain>
    </source>
</reference>
<feature type="region of interest" description="Disordered" evidence="1">
    <location>
        <begin position="1"/>
        <end position="23"/>
    </location>
</feature>
<evidence type="ECO:0000313" key="3">
    <source>
        <dbReference type="Proteomes" id="UP000218965"/>
    </source>
</evidence>
<evidence type="ECO:0000313" key="2">
    <source>
        <dbReference type="EMBL" id="BAU32618.1"/>
    </source>
</evidence>
<reference evidence="3" key="1">
    <citation type="submission" date="2015-12" db="EMBL/GenBank/DDBJ databases">
        <authorList>
            <person name="Shamseldin A."/>
            <person name="Moawad H."/>
            <person name="Abd El-Rahim W.M."/>
            <person name="Sadowsky M.J."/>
        </authorList>
    </citation>
    <scope>NUCLEOTIDE SEQUENCE [LARGE SCALE GENOMIC DNA]</scope>
    <source>
        <strain evidence="3">JAM AC0309</strain>
    </source>
</reference>
<protein>
    <submittedName>
        <fullName evidence="2">Uncharacterized protein</fullName>
    </submittedName>
</protein>
<dbReference type="RefSeq" id="WP_197702216.1">
    <property type="nucleotide sequence ID" value="NZ_AP017315.1"/>
</dbReference>
<dbReference type="Proteomes" id="UP000218965">
    <property type="component" value="Chromosome"/>
</dbReference>
<gene>
    <name evidence="2" type="ORF">MalAC0309_1770</name>
</gene>
<dbReference type="EMBL" id="AP017315">
    <property type="protein sequence ID" value="BAU32618.1"/>
    <property type="molecule type" value="Genomic_DNA"/>
</dbReference>
<feature type="compositionally biased region" description="Polar residues" evidence="1">
    <location>
        <begin position="1"/>
        <end position="10"/>
    </location>
</feature>
<organism evidence="2 3">
    <name type="scientific">Microcella alkaliphila</name>
    <dbReference type="NCBI Taxonomy" id="279828"/>
    <lineage>
        <taxon>Bacteria</taxon>
        <taxon>Bacillati</taxon>
        <taxon>Actinomycetota</taxon>
        <taxon>Actinomycetes</taxon>
        <taxon>Micrococcales</taxon>
        <taxon>Microbacteriaceae</taxon>
        <taxon>Microcella</taxon>
    </lineage>
</organism>
<name>A0A0U4WY20_9MICO</name>
<proteinExistence type="predicted"/>
<dbReference type="AlphaFoldDB" id="A0A0U4WY20"/>
<accession>A0A0U4WY20</accession>
<sequence>MTLDLSSQGLRSDMYANPHRERMPVIASQDSPVMQGWSDATARQKIAGVVDQVRLDLSRGHHHTAEELLRERFTQTRLDVDDERIIALAMSLRAVDHELTRREEEARRAAAGSGGPSA</sequence>
<evidence type="ECO:0000256" key="1">
    <source>
        <dbReference type="SAM" id="MobiDB-lite"/>
    </source>
</evidence>
<dbReference type="KEGG" id="malk:MalAC0309_1770"/>